<dbReference type="InterPro" id="IPR008991">
    <property type="entry name" value="Translation_prot_SH3-like_sf"/>
</dbReference>
<dbReference type="InterPro" id="IPR041988">
    <property type="entry name" value="Ribosomal_uL24_KOW"/>
</dbReference>
<gene>
    <name evidence="5" type="ORF">METZ01_LOCUS93288</name>
</gene>
<dbReference type="InterPro" id="IPR014722">
    <property type="entry name" value="Rib_uL2_dom2"/>
</dbReference>
<dbReference type="InterPro" id="IPR057264">
    <property type="entry name" value="Ribosomal_uL24_C"/>
</dbReference>
<dbReference type="EMBL" id="UINC01008999">
    <property type="protein sequence ID" value="SVA40434.1"/>
    <property type="molecule type" value="Genomic_DNA"/>
</dbReference>
<feature type="domain" description="Large ribosomal subunit protein uL24 C-terminal" evidence="4">
    <location>
        <begin position="13"/>
        <end position="76"/>
    </location>
</feature>
<dbReference type="AlphaFoldDB" id="A0A381VJS2"/>
<dbReference type="CDD" id="cd06089">
    <property type="entry name" value="KOW_RPL26"/>
    <property type="match status" value="1"/>
</dbReference>
<proteinExistence type="inferred from homology"/>
<dbReference type="GO" id="GO:1990904">
    <property type="term" value="C:ribonucleoprotein complex"/>
    <property type="evidence" value="ECO:0007669"/>
    <property type="project" value="UniProtKB-KW"/>
</dbReference>
<sequence length="76" mass="8586">MHPDIFKAIVSGVNKVKKHQKPDNNQAGGIIEKEMPIHISNLAFYDTALKKGVRVGFKFDQKNKKIRINKNSGKII</sequence>
<evidence type="ECO:0000256" key="1">
    <source>
        <dbReference type="ARBA" id="ARBA00010618"/>
    </source>
</evidence>
<dbReference type="SUPFAM" id="SSF50104">
    <property type="entry name" value="Translation proteins SH3-like domain"/>
    <property type="match status" value="1"/>
</dbReference>
<dbReference type="PANTHER" id="PTHR12903">
    <property type="entry name" value="MITOCHONDRIAL RIBOSOMAL PROTEIN L24"/>
    <property type="match status" value="1"/>
</dbReference>
<keyword evidence="3" id="KW-0687">Ribonucleoprotein</keyword>
<evidence type="ECO:0000256" key="2">
    <source>
        <dbReference type="ARBA" id="ARBA00022980"/>
    </source>
</evidence>
<evidence type="ECO:0000259" key="4">
    <source>
        <dbReference type="Pfam" id="PF17136"/>
    </source>
</evidence>
<name>A0A381VJS2_9ZZZZ</name>
<dbReference type="Pfam" id="PF17136">
    <property type="entry name" value="ribosomal_L24"/>
    <property type="match status" value="1"/>
</dbReference>
<accession>A0A381VJS2</accession>
<comment type="similarity">
    <text evidence="1">Belongs to the universal ribosomal protein uL24 family.</text>
</comment>
<dbReference type="GO" id="GO:0006412">
    <property type="term" value="P:translation"/>
    <property type="evidence" value="ECO:0007669"/>
    <property type="project" value="InterPro"/>
</dbReference>
<reference evidence="5" key="1">
    <citation type="submission" date="2018-05" db="EMBL/GenBank/DDBJ databases">
        <authorList>
            <person name="Lanie J.A."/>
            <person name="Ng W.-L."/>
            <person name="Kazmierczak K.M."/>
            <person name="Andrzejewski T.M."/>
            <person name="Davidsen T.M."/>
            <person name="Wayne K.J."/>
            <person name="Tettelin H."/>
            <person name="Glass J.I."/>
            <person name="Rusch D."/>
            <person name="Podicherti R."/>
            <person name="Tsui H.-C.T."/>
            <person name="Winkler M.E."/>
        </authorList>
    </citation>
    <scope>NUCLEOTIDE SEQUENCE</scope>
</reference>
<dbReference type="NCBIfam" id="TIGR01079">
    <property type="entry name" value="rplX_bact"/>
    <property type="match status" value="1"/>
</dbReference>
<evidence type="ECO:0000256" key="3">
    <source>
        <dbReference type="ARBA" id="ARBA00023274"/>
    </source>
</evidence>
<keyword evidence="2" id="KW-0689">Ribosomal protein</keyword>
<dbReference type="Gene3D" id="2.30.30.30">
    <property type="match status" value="1"/>
</dbReference>
<dbReference type="InterPro" id="IPR003256">
    <property type="entry name" value="Ribosomal_uL24"/>
</dbReference>
<dbReference type="GO" id="GO:0003723">
    <property type="term" value="F:RNA binding"/>
    <property type="evidence" value="ECO:0007669"/>
    <property type="project" value="InterPro"/>
</dbReference>
<dbReference type="GO" id="GO:0003735">
    <property type="term" value="F:structural constituent of ribosome"/>
    <property type="evidence" value="ECO:0007669"/>
    <property type="project" value="InterPro"/>
</dbReference>
<dbReference type="GO" id="GO:0005840">
    <property type="term" value="C:ribosome"/>
    <property type="evidence" value="ECO:0007669"/>
    <property type="project" value="UniProtKB-KW"/>
</dbReference>
<protein>
    <recommendedName>
        <fullName evidence="4">Large ribosomal subunit protein uL24 C-terminal domain-containing protein</fullName>
    </recommendedName>
</protein>
<organism evidence="5">
    <name type="scientific">marine metagenome</name>
    <dbReference type="NCBI Taxonomy" id="408172"/>
    <lineage>
        <taxon>unclassified sequences</taxon>
        <taxon>metagenomes</taxon>
        <taxon>ecological metagenomes</taxon>
    </lineage>
</organism>
<evidence type="ECO:0000313" key="5">
    <source>
        <dbReference type="EMBL" id="SVA40434.1"/>
    </source>
</evidence>